<accession>A0ABR6WY03</accession>
<evidence type="ECO:0008006" key="3">
    <source>
        <dbReference type="Google" id="ProtNLM"/>
    </source>
</evidence>
<proteinExistence type="predicted"/>
<name>A0ABR6WY03_9FIRM</name>
<evidence type="ECO:0000313" key="2">
    <source>
        <dbReference type="Proteomes" id="UP000603234"/>
    </source>
</evidence>
<dbReference type="RefSeq" id="WP_186843142.1">
    <property type="nucleotide sequence ID" value="NZ_WJBC01000023.1"/>
</dbReference>
<gene>
    <name evidence="1" type="ORF">GH808_12585</name>
</gene>
<comment type="caution">
    <text evidence="1">The sequence shown here is derived from an EMBL/GenBank/DDBJ whole genome shotgun (WGS) entry which is preliminary data.</text>
</comment>
<keyword evidence="2" id="KW-1185">Reference proteome</keyword>
<evidence type="ECO:0000313" key="1">
    <source>
        <dbReference type="EMBL" id="MBC3805255.1"/>
    </source>
</evidence>
<dbReference type="EMBL" id="WJBC01000023">
    <property type="protein sequence ID" value="MBC3805255.1"/>
    <property type="molecule type" value="Genomic_DNA"/>
</dbReference>
<protein>
    <recommendedName>
        <fullName evidence="3">Phage protein</fullName>
    </recommendedName>
</protein>
<dbReference type="Proteomes" id="UP000603234">
    <property type="component" value="Unassembled WGS sequence"/>
</dbReference>
<sequence length="77" mass="9101">MTKEELITVFNTVQTKFEDEIDDEYFLQRLKPYTDSDGFIEYHKLAMFAYNESLASAKGFFFEILSELLVDKETEVK</sequence>
<organism evidence="1 2">
    <name type="scientific">Acetobacterium fimetarium</name>
    <dbReference type="NCBI Taxonomy" id="52691"/>
    <lineage>
        <taxon>Bacteria</taxon>
        <taxon>Bacillati</taxon>
        <taxon>Bacillota</taxon>
        <taxon>Clostridia</taxon>
        <taxon>Eubacteriales</taxon>
        <taxon>Eubacteriaceae</taxon>
        <taxon>Acetobacterium</taxon>
    </lineage>
</organism>
<reference evidence="1 2" key="1">
    <citation type="journal article" date="2020" name="mSystems">
        <title>Defining Genomic and Predicted Metabolic Features of the Acetobacterium Genus.</title>
        <authorList>
            <person name="Ross D.E."/>
            <person name="Marshall C.W."/>
            <person name="Gulliver D."/>
            <person name="May H.D."/>
            <person name="Norman R.S."/>
        </authorList>
    </citation>
    <scope>NUCLEOTIDE SEQUENCE [LARGE SCALE GENOMIC DNA]</scope>
    <source>
        <strain evidence="1 2">DSM 8238</strain>
    </source>
</reference>